<comment type="similarity">
    <text evidence="2">Belongs to the immunoglobulin superfamily.</text>
</comment>
<accession>A0A8C0S4A1</accession>
<evidence type="ECO:0000256" key="3">
    <source>
        <dbReference type="ARBA" id="ARBA00023136"/>
    </source>
</evidence>
<organism evidence="10 11">
    <name type="scientific">Canis lupus familiaris</name>
    <name type="common">Dog</name>
    <name type="synonym">Canis familiaris</name>
    <dbReference type="NCBI Taxonomy" id="9615"/>
    <lineage>
        <taxon>Eukaryota</taxon>
        <taxon>Metazoa</taxon>
        <taxon>Chordata</taxon>
        <taxon>Craniata</taxon>
        <taxon>Vertebrata</taxon>
        <taxon>Euteleostomi</taxon>
        <taxon>Mammalia</taxon>
        <taxon>Eutheria</taxon>
        <taxon>Laurasiatheria</taxon>
        <taxon>Carnivora</taxon>
        <taxon>Caniformia</taxon>
        <taxon>Canidae</taxon>
        <taxon>Canis</taxon>
    </lineage>
</organism>
<dbReference type="CDD" id="cd00096">
    <property type="entry name" value="Ig"/>
    <property type="match status" value="1"/>
</dbReference>
<dbReference type="SUPFAM" id="SSF48726">
    <property type="entry name" value="Immunoglobulin"/>
    <property type="match status" value="5"/>
</dbReference>
<evidence type="ECO:0000313" key="10">
    <source>
        <dbReference type="Ensembl" id="ENSCAFP00040015655.1"/>
    </source>
</evidence>
<dbReference type="FunFam" id="2.60.40.10:FF:000232">
    <property type="entry name" value="Kirre like nephrin family adhesion molecule 1"/>
    <property type="match status" value="1"/>
</dbReference>
<evidence type="ECO:0000259" key="9">
    <source>
        <dbReference type="PROSITE" id="PS50835"/>
    </source>
</evidence>
<dbReference type="InterPro" id="IPR003598">
    <property type="entry name" value="Ig_sub2"/>
</dbReference>
<reference evidence="10" key="2">
    <citation type="submission" date="2025-08" db="UniProtKB">
        <authorList>
            <consortium name="Ensembl"/>
        </authorList>
    </citation>
    <scope>IDENTIFICATION</scope>
</reference>
<evidence type="ECO:0000256" key="7">
    <source>
        <dbReference type="SAM" id="MobiDB-lite"/>
    </source>
</evidence>
<dbReference type="AlphaFoldDB" id="A0A8C0S4A1"/>
<evidence type="ECO:0000256" key="8">
    <source>
        <dbReference type="SAM" id="Phobius"/>
    </source>
</evidence>
<dbReference type="Pfam" id="PF08205">
    <property type="entry name" value="C2-set_2"/>
    <property type="match status" value="1"/>
</dbReference>
<proteinExistence type="inferred from homology"/>
<feature type="domain" description="Ig-like" evidence="9">
    <location>
        <begin position="233"/>
        <end position="329"/>
    </location>
</feature>
<evidence type="ECO:0000256" key="4">
    <source>
        <dbReference type="ARBA" id="ARBA00023157"/>
    </source>
</evidence>
<feature type="transmembrane region" description="Helical" evidence="8">
    <location>
        <begin position="621"/>
        <end position="650"/>
    </location>
</feature>
<keyword evidence="6" id="KW-0393">Immunoglobulin domain</keyword>
<dbReference type="Proteomes" id="UP000694542">
    <property type="component" value="Chromosome 38"/>
</dbReference>
<reference evidence="10" key="1">
    <citation type="submission" date="2018-10" db="EMBL/GenBank/DDBJ databases">
        <title>De novo assembly of a Great Dane genome.</title>
        <authorList>
            <person name="Kidd J.M."/>
            <person name="Pendleton A.L."/>
            <person name="Shen F."/>
            <person name="Emery S."/>
        </authorList>
    </citation>
    <scope>NUCLEOTIDE SEQUENCE [LARGE SCALE GENOMIC DNA]</scope>
    <source>
        <strain evidence="10">Great Dane</strain>
    </source>
</reference>
<dbReference type="CDD" id="cd05898">
    <property type="entry name" value="IgI_5_KIRREL3"/>
    <property type="match status" value="1"/>
</dbReference>
<name>A0A8C0S4A1_CANLF</name>
<keyword evidence="8" id="KW-1133">Transmembrane helix</keyword>
<dbReference type="CDD" id="cd05759">
    <property type="entry name" value="IgI_2_KIRREL3-like"/>
    <property type="match status" value="1"/>
</dbReference>
<feature type="domain" description="Ig-like" evidence="9">
    <location>
        <begin position="336"/>
        <end position="412"/>
    </location>
</feature>
<dbReference type="Ensembl" id="ENSCAFT00040018032.1">
    <property type="protein sequence ID" value="ENSCAFP00040015655.1"/>
    <property type="gene ID" value="ENSCAFG00040009603.1"/>
</dbReference>
<keyword evidence="4" id="KW-1015">Disulfide bond</keyword>
<dbReference type="Gene3D" id="2.60.40.10">
    <property type="entry name" value="Immunoglobulins"/>
    <property type="match status" value="5"/>
</dbReference>
<comment type="subcellular location">
    <subcellularLocation>
        <location evidence="1">Membrane</location>
        <topology evidence="1">Single-pass type I membrane protein</topology>
    </subcellularLocation>
</comment>
<dbReference type="PROSITE" id="PS50835">
    <property type="entry name" value="IG_LIKE"/>
    <property type="match status" value="4"/>
</dbReference>
<dbReference type="InterPro" id="IPR036179">
    <property type="entry name" value="Ig-like_dom_sf"/>
</dbReference>
<evidence type="ECO:0000256" key="5">
    <source>
        <dbReference type="ARBA" id="ARBA00023180"/>
    </source>
</evidence>
<dbReference type="InterPro" id="IPR007110">
    <property type="entry name" value="Ig-like_dom"/>
</dbReference>
<dbReference type="FunFam" id="2.60.40.10:FF:000094">
    <property type="entry name" value="Kirre like nephrin family adhesion molecule 3"/>
    <property type="match status" value="1"/>
</dbReference>
<evidence type="ECO:0000256" key="2">
    <source>
        <dbReference type="ARBA" id="ARBA00008637"/>
    </source>
</evidence>
<evidence type="ECO:0000256" key="6">
    <source>
        <dbReference type="ARBA" id="ARBA00023319"/>
    </source>
</evidence>
<protein>
    <submittedName>
        <fullName evidence="10">Kirre like nephrin family adhesion molecule 1</fullName>
    </submittedName>
</protein>
<dbReference type="FunFam" id="2.60.40.10:FF:000170">
    <property type="entry name" value="Kirre like nephrin family adhesion molecule 3"/>
    <property type="match status" value="1"/>
</dbReference>
<dbReference type="PANTHER" id="PTHR11640:SF14">
    <property type="entry name" value="KIN OF IRRE-LIKE PROTEIN 1"/>
    <property type="match status" value="1"/>
</dbReference>
<sequence>VGSRRPSVHAPLPVLPLRARQPPPCPPPQALHLLLAAARRKEGSGKPEAQRETQRPVGRRASDRRTPGRRSRQTEGRPWSRGWGAQPPSPGGACCPRAPSGQGPCPVSCGQGCVGRGVRGTAASPPRASAHPGVRGTPVSVEPAPPRDLLLLLVQGGGVAGRDGKWGQEVRGSPPCRVPAAWPRYRVVGSADAGQYNLEITDAELSDDASYECQATEAALRSRRAKLTVLIPPEDTRIDGGPVLLLQAGTPHNLTCRAFNAKPAATIIWFRDGTQQEGAVASTELLKDGKRETTVSQLLINPTDLDIGRVFTCRSVNEAVPTGKETSIELDVHHPPTVTLSIEPQTVQEGERVVFTCQATANPEILGYRWAKGGFVIEDAHESRYETNVDYSFFTEPVSCEVHNKVGSTNVSTLVNVHFAPRIVVDPKPTTTDIGSDVTLTCVWVGNPPLTLTWTKKDSNMGPRPPGSPPEAALSAQVLSNSNQLLLKSVTQADAGTYTCRAIVPRIGVAEREVPLYVNGPPIISSEAVQYAVRGDGGKVECFIGSTPPPDRIAWAWKENFLEVGTLERYTVERTNSGSGVLSTLTINNVMEADFQTHYNCTAWNSFGPGTAIIQLEEREVLPVGVIAGATIGAGVLLTFFFIALVFFLYRRRKGSRKDVTLRKLDIKVETVNREPLTMHSDREDDTASVSTATRVMKAIYSSFKDDVDLKQDLRCDAMDTREEYEMKDPTNGYYNVRAHEDRPASRAVLYADYRAPGPARFDGRPASRLSHSSGYAQLSSYSRAPASDFGPEPPAAGPPNAAGADGAGALSYENYDKFGPHPFPAAAGFPGYRLGYPQAPAGLERTPFEAYDPIGKYATATRFSYTSQHSDFGQRFQQRMQTHV</sequence>
<evidence type="ECO:0000256" key="1">
    <source>
        <dbReference type="ARBA" id="ARBA00004479"/>
    </source>
</evidence>
<keyword evidence="3 8" id="KW-0472">Membrane</keyword>
<dbReference type="InterPro" id="IPR013162">
    <property type="entry name" value="CD80_C2-set"/>
</dbReference>
<dbReference type="PANTHER" id="PTHR11640">
    <property type="entry name" value="NEPHRIN"/>
    <property type="match status" value="1"/>
</dbReference>
<dbReference type="SMART" id="SM00409">
    <property type="entry name" value="IG"/>
    <property type="match status" value="5"/>
</dbReference>
<dbReference type="InterPro" id="IPR051275">
    <property type="entry name" value="Cell_adhesion_signaling"/>
</dbReference>
<feature type="domain" description="Ig-like" evidence="9">
    <location>
        <begin position="521"/>
        <end position="617"/>
    </location>
</feature>
<keyword evidence="5" id="KW-0325">Glycoprotein</keyword>
<feature type="region of interest" description="Disordered" evidence="7">
    <location>
        <begin position="122"/>
        <end position="142"/>
    </location>
</feature>
<feature type="domain" description="Ig-like" evidence="9">
    <location>
        <begin position="421"/>
        <end position="502"/>
    </location>
</feature>
<feature type="region of interest" description="Disordered" evidence="7">
    <location>
        <begin position="783"/>
        <end position="805"/>
    </location>
</feature>
<keyword evidence="8" id="KW-0812">Transmembrane</keyword>
<evidence type="ECO:0000313" key="11">
    <source>
        <dbReference type="Proteomes" id="UP000694542"/>
    </source>
</evidence>
<dbReference type="GO" id="GO:0016020">
    <property type="term" value="C:membrane"/>
    <property type="evidence" value="ECO:0007669"/>
    <property type="project" value="UniProtKB-SubCell"/>
</dbReference>
<dbReference type="InterPro" id="IPR003599">
    <property type="entry name" value="Ig_sub"/>
</dbReference>
<dbReference type="SMART" id="SM00408">
    <property type="entry name" value="IGc2"/>
    <property type="match status" value="2"/>
</dbReference>
<dbReference type="Pfam" id="PF13927">
    <property type="entry name" value="Ig_3"/>
    <property type="match status" value="1"/>
</dbReference>
<feature type="region of interest" description="Disordered" evidence="7">
    <location>
        <begin position="1"/>
        <end position="101"/>
    </location>
</feature>
<feature type="compositionally biased region" description="Basic and acidic residues" evidence="7">
    <location>
        <begin position="39"/>
        <end position="66"/>
    </location>
</feature>
<dbReference type="InterPro" id="IPR013783">
    <property type="entry name" value="Ig-like_fold"/>
</dbReference>